<keyword evidence="3" id="KW-1185">Reference proteome</keyword>
<reference evidence="2" key="3">
    <citation type="submission" date="2023-04" db="EMBL/GenBank/DDBJ databases">
        <title>Complete genome sequence of a phthalic acid esters degrading bacterial strain.</title>
        <authorList>
            <person name="Weng L."/>
            <person name="Jia Y."/>
            <person name="Ren L."/>
        </authorList>
    </citation>
    <scope>NUCLEOTIDE SEQUENCE</scope>
    <source>
        <strain evidence="2">RL-LY01</strain>
    </source>
</reference>
<evidence type="ECO:0000313" key="4">
    <source>
        <dbReference type="Proteomes" id="UP001213504"/>
    </source>
</evidence>
<dbReference type="AlphaFoldDB" id="A0AAX3T1V1"/>
<sequence>MPDGVDRRFAECMGIEVSLYHEDRLLESRLHRAVPLAQVDLLRRSVPFARDVFDQFIYSVTQYSIVEGTWDTFVGESLRYLAFTSDEPANSVPPLIPPEIAATVADIMSRFRRRAPGEPVIDGHSMTTVHQQQLGEELMFALGGDHDDGVHAAGTRAYSKMMSARIGDGFVHPVVGSHFWSDVYAAESRHPTMGPHVTVLPTIAAAVERWHASPADRPRCERIICDRAHSRGWKDLPPSDGRWVAVTPSGLLS</sequence>
<protein>
    <submittedName>
        <fullName evidence="2">Uncharacterized protein</fullName>
    </submittedName>
</protein>
<dbReference type="Proteomes" id="UP001152308">
    <property type="component" value="Unassembled WGS sequence"/>
</dbReference>
<evidence type="ECO:0000313" key="2">
    <source>
        <dbReference type="EMBL" id="WFP23128.1"/>
    </source>
</evidence>
<reference evidence="1" key="1">
    <citation type="journal article" date="2022" name="Data Brief">
        <title>Draft genome sequence data of Gordonia hongkongensis strain EUFUS-Z928 isolated from the octocoral Eunicea fusca.</title>
        <authorList>
            <person name="Sanchez-Suarez J."/>
            <person name="Diaz L."/>
            <person name="Melo-Bolivar J."/>
            <person name="Villamil L."/>
        </authorList>
    </citation>
    <scope>NUCLEOTIDE SEQUENCE</scope>
    <source>
        <strain evidence="1">EUFUS-Z928</strain>
    </source>
</reference>
<proteinExistence type="predicted"/>
<organism evidence="2 4">
    <name type="scientific">Gordonia hongkongensis</name>
    <dbReference type="NCBI Taxonomy" id="1701090"/>
    <lineage>
        <taxon>Bacteria</taxon>
        <taxon>Bacillati</taxon>
        <taxon>Actinomycetota</taxon>
        <taxon>Actinomycetes</taxon>
        <taxon>Mycobacteriales</taxon>
        <taxon>Gordoniaceae</taxon>
        <taxon>Gordonia</taxon>
    </lineage>
</organism>
<evidence type="ECO:0000313" key="3">
    <source>
        <dbReference type="Proteomes" id="UP001152308"/>
    </source>
</evidence>
<gene>
    <name evidence="1" type="ORF">L2299_20205</name>
    <name evidence="2" type="ORF">P9A14_13115</name>
</gene>
<dbReference type="Proteomes" id="UP001213504">
    <property type="component" value="Chromosome"/>
</dbReference>
<accession>A0AAX3T1V1</accession>
<dbReference type="RefSeq" id="WP_068970441.1">
    <property type="nucleotide sequence ID" value="NZ_CP121270.1"/>
</dbReference>
<dbReference type="EMBL" id="JAKJLQ010000022">
    <property type="protein sequence ID" value="MDF6103371.1"/>
    <property type="molecule type" value="Genomic_DNA"/>
</dbReference>
<reference evidence="1" key="2">
    <citation type="submission" date="2022-01" db="EMBL/GenBank/DDBJ databases">
        <authorList>
            <person name="Sanchez-Suarez J."/>
            <person name="Villamil L."/>
            <person name="Diaz L.E."/>
        </authorList>
    </citation>
    <scope>NUCLEOTIDE SEQUENCE</scope>
    <source>
        <strain evidence="1">EUFUS-Z928</strain>
    </source>
</reference>
<dbReference type="EMBL" id="CP121270">
    <property type="protein sequence ID" value="WFP23128.1"/>
    <property type="molecule type" value="Genomic_DNA"/>
</dbReference>
<evidence type="ECO:0000313" key="1">
    <source>
        <dbReference type="EMBL" id="MDF6103371.1"/>
    </source>
</evidence>
<name>A0AAX3T1V1_9ACTN</name>